<sequence>MSTDAAPGTTARADIAARFERLPLSRWHVTVRVVIGIVTFFEAFDQLLIAYTLPELTQEWGLSKGQGTLVITVGSIGMLVGALFSGRMADRFGRVKVITACIAVTGISSLALAACGSLEPFMLVRFVQGLAIGGEVPVAATFIAEITRSMKRGRFVLLYELVFPAGLTVGAVVAAWVVPAAGWRTMYVLAALPGLFCVVVQRVVPESPRWLADRGRLDEAARTMTRIEAKVAQSTGRPLPPATPSAAAPLTEAGPPAAPLAPLTKAGPPAPSAAAATPRELAARGLSGLFSGRYRRRTIVIWTLWFCGYFVNYGITSWLPTIYKTEYHLSLGEALRYSTVTSVAGLIGCAIAAFTVDLLGRRKVVAYGLGTAAAMLLVLAALGGDTAGQILLWTSLSAAFFFAANISLYIYTPELYPTRMRASGCSAGGAVNRLGVILGPIAVGGAYAGGSHPGAAFLLLAVVALAGAVTAGAFAEETANRPLEEVSP</sequence>
<reference evidence="10" key="1">
    <citation type="journal article" date="2019" name="Int. J. Syst. Evol. Microbiol.">
        <title>The Global Catalogue of Microorganisms (GCM) 10K type strain sequencing project: providing services to taxonomists for standard genome sequencing and annotation.</title>
        <authorList>
            <consortium name="The Broad Institute Genomics Platform"/>
            <consortium name="The Broad Institute Genome Sequencing Center for Infectious Disease"/>
            <person name="Wu L."/>
            <person name="Ma J."/>
        </authorList>
    </citation>
    <scope>NUCLEOTIDE SEQUENCE [LARGE SCALE GENOMIC DNA]</scope>
    <source>
        <strain evidence="10">SYNS20</strain>
    </source>
</reference>
<feature type="transmembrane region" description="Helical" evidence="7">
    <location>
        <begin position="184"/>
        <end position="204"/>
    </location>
</feature>
<protein>
    <submittedName>
        <fullName evidence="9">MFS transporter</fullName>
    </submittedName>
</protein>
<feature type="transmembrane region" description="Helical" evidence="7">
    <location>
        <begin position="455"/>
        <end position="475"/>
    </location>
</feature>
<dbReference type="PANTHER" id="PTHR23511">
    <property type="entry name" value="SYNAPTIC VESICLE GLYCOPROTEIN 2"/>
    <property type="match status" value="1"/>
</dbReference>
<dbReference type="CDD" id="cd17316">
    <property type="entry name" value="MFS_SV2_like"/>
    <property type="match status" value="1"/>
</dbReference>
<feature type="transmembrane region" description="Helical" evidence="7">
    <location>
        <begin position="431"/>
        <end position="449"/>
    </location>
</feature>
<evidence type="ECO:0000313" key="9">
    <source>
        <dbReference type="EMBL" id="MFC7307224.1"/>
    </source>
</evidence>
<dbReference type="PROSITE" id="PS00217">
    <property type="entry name" value="SUGAR_TRANSPORT_2"/>
    <property type="match status" value="1"/>
</dbReference>
<dbReference type="Gene3D" id="1.20.1250.20">
    <property type="entry name" value="MFS general substrate transporter like domains"/>
    <property type="match status" value="1"/>
</dbReference>
<dbReference type="SUPFAM" id="SSF103473">
    <property type="entry name" value="MFS general substrate transporter"/>
    <property type="match status" value="1"/>
</dbReference>
<evidence type="ECO:0000313" key="10">
    <source>
        <dbReference type="Proteomes" id="UP001596523"/>
    </source>
</evidence>
<keyword evidence="10" id="KW-1185">Reference proteome</keyword>
<keyword evidence="4 7" id="KW-1133">Transmembrane helix</keyword>
<evidence type="ECO:0000256" key="7">
    <source>
        <dbReference type="SAM" id="Phobius"/>
    </source>
</evidence>
<accession>A0ABW2JM56</accession>
<evidence type="ECO:0000256" key="5">
    <source>
        <dbReference type="ARBA" id="ARBA00023136"/>
    </source>
</evidence>
<keyword evidence="5 7" id="KW-0472">Membrane</keyword>
<dbReference type="RefSeq" id="WP_381833773.1">
    <property type="nucleotide sequence ID" value="NZ_JBHTCF010000010.1"/>
</dbReference>
<feature type="transmembrane region" description="Helical" evidence="7">
    <location>
        <begin position="364"/>
        <end position="384"/>
    </location>
</feature>
<proteinExistence type="predicted"/>
<keyword evidence="3 7" id="KW-0812">Transmembrane</keyword>
<evidence type="ECO:0000256" key="2">
    <source>
        <dbReference type="ARBA" id="ARBA00022448"/>
    </source>
</evidence>
<feature type="transmembrane region" description="Helical" evidence="7">
    <location>
        <begin position="29"/>
        <end position="53"/>
    </location>
</feature>
<feature type="transmembrane region" description="Helical" evidence="7">
    <location>
        <begin position="65"/>
        <end position="85"/>
    </location>
</feature>
<organism evidence="9 10">
    <name type="scientific">Streptomyces monticola</name>
    <dbReference type="NCBI Taxonomy" id="2666263"/>
    <lineage>
        <taxon>Bacteria</taxon>
        <taxon>Bacillati</taxon>
        <taxon>Actinomycetota</taxon>
        <taxon>Actinomycetes</taxon>
        <taxon>Kitasatosporales</taxon>
        <taxon>Streptomycetaceae</taxon>
        <taxon>Streptomyces</taxon>
    </lineage>
</organism>
<dbReference type="Proteomes" id="UP001596523">
    <property type="component" value="Unassembled WGS sequence"/>
</dbReference>
<dbReference type="PROSITE" id="PS00216">
    <property type="entry name" value="SUGAR_TRANSPORT_1"/>
    <property type="match status" value="1"/>
</dbReference>
<dbReference type="InterPro" id="IPR020846">
    <property type="entry name" value="MFS_dom"/>
</dbReference>
<feature type="transmembrane region" description="Helical" evidence="7">
    <location>
        <begin position="97"/>
        <end position="114"/>
    </location>
</feature>
<dbReference type="PANTHER" id="PTHR23511:SF34">
    <property type="entry name" value="SYNAPTIC VESICLE GLYCOPROTEIN 2"/>
    <property type="match status" value="1"/>
</dbReference>
<evidence type="ECO:0000259" key="8">
    <source>
        <dbReference type="PROSITE" id="PS50850"/>
    </source>
</evidence>
<dbReference type="InterPro" id="IPR005829">
    <property type="entry name" value="Sugar_transporter_CS"/>
</dbReference>
<comment type="caution">
    <text evidence="9">The sequence shown here is derived from an EMBL/GenBank/DDBJ whole genome shotgun (WGS) entry which is preliminary data.</text>
</comment>
<evidence type="ECO:0000256" key="4">
    <source>
        <dbReference type="ARBA" id="ARBA00022989"/>
    </source>
</evidence>
<name>A0ABW2JM56_9ACTN</name>
<feature type="transmembrane region" description="Helical" evidence="7">
    <location>
        <begin position="156"/>
        <end position="178"/>
    </location>
</feature>
<gene>
    <name evidence="9" type="ORF">ACFQVC_23725</name>
</gene>
<evidence type="ECO:0000256" key="6">
    <source>
        <dbReference type="SAM" id="MobiDB-lite"/>
    </source>
</evidence>
<feature type="domain" description="Major facilitator superfamily (MFS) profile" evidence="8">
    <location>
        <begin position="31"/>
        <end position="479"/>
    </location>
</feature>
<dbReference type="Pfam" id="PF07690">
    <property type="entry name" value="MFS_1"/>
    <property type="match status" value="1"/>
</dbReference>
<dbReference type="PROSITE" id="PS50850">
    <property type="entry name" value="MFS"/>
    <property type="match status" value="1"/>
</dbReference>
<dbReference type="InterPro" id="IPR011701">
    <property type="entry name" value="MFS"/>
</dbReference>
<feature type="region of interest" description="Disordered" evidence="6">
    <location>
        <begin position="232"/>
        <end position="251"/>
    </location>
</feature>
<keyword evidence="2" id="KW-0813">Transport</keyword>
<evidence type="ECO:0000256" key="1">
    <source>
        <dbReference type="ARBA" id="ARBA00004651"/>
    </source>
</evidence>
<feature type="transmembrane region" description="Helical" evidence="7">
    <location>
        <begin position="390"/>
        <end position="411"/>
    </location>
</feature>
<feature type="transmembrane region" description="Helical" evidence="7">
    <location>
        <begin position="126"/>
        <end position="144"/>
    </location>
</feature>
<dbReference type="EMBL" id="JBHTCF010000010">
    <property type="protein sequence ID" value="MFC7307224.1"/>
    <property type="molecule type" value="Genomic_DNA"/>
</dbReference>
<dbReference type="InterPro" id="IPR036259">
    <property type="entry name" value="MFS_trans_sf"/>
</dbReference>
<evidence type="ECO:0000256" key="3">
    <source>
        <dbReference type="ARBA" id="ARBA00022692"/>
    </source>
</evidence>
<feature type="transmembrane region" description="Helical" evidence="7">
    <location>
        <begin position="339"/>
        <end position="359"/>
    </location>
</feature>
<comment type="subcellular location">
    <subcellularLocation>
        <location evidence="1">Cell membrane</location>
        <topology evidence="1">Multi-pass membrane protein</topology>
    </subcellularLocation>
</comment>
<feature type="transmembrane region" description="Helical" evidence="7">
    <location>
        <begin position="299"/>
        <end position="319"/>
    </location>
</feature>